<organism evidence="2 3">
    <name type="scientific">Lactococcus hircilactis</name>
    <dbReference type="NCBI Taxonomy" id="1494462"/>
    <lineage>
        <taxon>Bacteria</taxon>
        <taxon>Bacillati</taxon>
        <taxon>Bacillota</taxon>
        <taxon>Bacilli</taxon>
        <taxon>Lactobacillales</taxon>
        <taxon>Streptococcaceae</taxon>
        <taxon>Lactococcus</taxon>
    </lineage>
</organism>
<feature type="transmembrane region" description="Helical" evidence="1">
    <location>
        <begin position="64"/>
        <end position="82"/>
    </location>
</feature>
<sequence>MRIIWILFVFLTLYFSYLSFLNAATPISTWDDSDVSQAGLRILALPCFVIGCMLFNLDKKEKLLYRWIYFLPVILTVIMIIIKKLG</sequence>
<keyword evidence="1" id="KW-0812">Transmembrane</keyword>
<dbReference type="EMBL" id="WITJ01000004">
    <property type="protein sequence ID" value="MQW38982.1"/>
    <property type="molecule type" value="Genomic_DNA"/>
</dbReference>
<comment type="caution">
    <text evidence="2">The sequence shown here is derived from an EMBL/GenBank/DDBJ whole genome shotgun (WGS) entry which is preliminary data.</text>
</comment>
<feature type="transmembrane region" description="Helical" evidence="1">
    <location>
        <begin position="39"/>
        <end position="57"/>
    </location>
</feature>
<evidence type="ECO:0000256" key="1">
    <source>
        <dbReference type="SAM" id="Phobius"/>
    </source>
</evidence>
<dbReference type="Proteomes" id="UP000439550">
    <property type="component" value="Unassembled WGS sequence"/>
</dbReference>
<dbReference type="AlphaFoldDB" id="A0A7X1Z7C6"/>
<keyword evidence="1" id="KW-0472">Membrane</keyword>
<reference evidence="2 3" key="1">
    <citation type="submission" date="2019-10" db="EMBL/GenBank/DDBJ databases">
        <authorList>
            <person name="Dong K."/>
        </authorList>
    </citation>
    <scope>NUCLEOTIDE SEQUENCE [LARGE SCALE GENOMIC DNA]</scope>
    <source>
        <strain evidence="2 3">DSM 28960</strain>
    </source>
</reference>
<name>A0A7X1Z7C6_9LACT</name>
<keyword evidence="3" id="KW-1185">Reference proteome</keyword>
<protein>
    <submittedName>
        <fullName evidence="2">Uncharacterized protein</fullName>
    </submittedName>
</protein>
<keyword evidence="1" id="KW-1133">Transmembrane helix</keyword>
<accession>A0A7X1Z7C6</accession>
<evidence type="ECO:0000313" key="3">
    <source>
        <dbReference type="Proteomes" id="UP000439550"/>
    </source>
</evidence>
<evidence type="ECO:0000313" key="2">
    <source>
        <dbReference type="EMBL" id="MQW38982.1"/>
    </source>
</evidence>
<gene>
    <name evidence="2" type="ORF">GHI93_03315</name>
</gene>
<proteinExistence type="predicted"/>